<feature type="domain" description="Phytase-like" evidence="1">
    <location>
        <begin position="99"/>
        <end position="289"/>
    </location>
</feature>
<dbReference type="AlphaFoldDB" id="A0A2G7G2H7"/>
<dbReference type="InterPro" id="IPR027372">
    <property type="entry name" value="Phytase-like_dom"/>
</dbReference>
<dbReference type="EMBL" id="NEXV01000198">
    <property type="protein sequence ID" value="PIG87044.1"/>
    <property type="molecule type" value="Genomic_DNA"/>
</dbReference>
<reference evidence="2 3" key="1">
    <citation type="submission" date="2017-05" db="EMBL/GenBank/DDBJ databases">
        <title>Genome sequence for an aflatoxigenic pathogen of Argentinian peanut, Aspergillus arachidicola.</title>
        <authorList>
            <person name="Moore G."/>
            <person name="Beltz S.B."/>
            <person name="Mack B.M."/>
        </authorList>
    </citation>
    <scope>NUCLEOTIDE SEQUENCE [LARGE SCALE GENOMIC DNA]</scope>
    <source>
        <strain evidence="2 3">CBS 117610</strain>
    </source>
</reference>
<name>A0A2G7G2H7_9EURO</name>
<comment type="caution">
    <text evidence="2">The sequence shown here is derived from an EMBL/GenBank/DDBJ whole genome shotgun (WGS) entry which is preliminary data.</text>
</comment>
<organism evidence="2 3">
    <name type="scientific">Aspergillus arachidicola</name>
    <dbReference type="NCBI Taxonomy" id="656916"/>
    <lineage>
        <taxon>Eukaryota</taxon>
        <taxon>Fungi</taxon>
        <taxon>Dikarya</taxon>
        <taxon>Ascomycota</taxon>
        <taxon>Pezizomycotina</taxon>
        <taxon>Eurotiomycetes</taxon>
        <taxon>Eurotiomycetidae</taxon>
        <taxon>Eurotiales</taxon>
        <taxon>Aspergillaceae</taxon>
        <taxon>Aspergillus</taxon>
        <taxon>Aspergillus subgen. Circumdati</taxon>
    </lineage>
</organism>
<dbReference type="STRING" id="656916.A0A2G7G2H7"/>
<dbReference type="Pfam" id="PF13449">
    <property type="entry name" value="Phytase-like"/>
    <property type="match status" value="1"/>
</dbReference>
<accession>A0A2G7G2H7</accession>
<protein>
    <recommendedName>
        <fullName evidence="1">Phytase-like domain-containing protein</fullName>
    </recommendedName>
</protein>
<evidence type="ECO:0000313" key="2">
    <source>
        <dbReference type="EMBL" id="PIG87044.1"/>
    </source>
</evidence>
<dbReference type="PANTHER" id="PTHR37957">
    <property type="entry name" value="BLR7070 PROTEIN"/>
    <property type="match status" value="1"/>
</dbReference>
<dbReference type="Proteomes" id="UP000231358">
    <property type="component" value="Unassembled WGS sequence"/>
</dbReference>
<evidence type="ECO:0000313" key="3">
    <source>
        <dbReference type="Proteomes" id="UP000231358"/>
    </source>
</evidence>
<proteinExistence type="predicted"/>
<gene>
    <name evidence="2" type="ORF">AARAC_004296</name>
</gene>
<dbReference type="PANTHER" id="PTHR37957:SF1">
    <property type="entry name" value="PHYTASE-LIKE DOMAIN-CONTAINING PROTEIN"/>
    <property type="match status" value="1"/>
</dbReference>
<sequence length="364" mass="40176">MNALWAAPDRGWNTEGTLNYQFRICKFSILMDPVPDPSGNNSSRPNIRLNYLDTILLTGPDGVPTTSPDPDATEFIQLDGFPPLPRATYEGDGFGCPGFSEQGKMIHALQPPPAFLPLRNGTLSFSGPEPLMFQRDRVPTPLNPTTGRANNQGFEGLTASPDGKIIYAMMQSAVNQEGGPKKRFRTQACLLEYDISGQNPALSHEDVVTLPLYDTGDKLKATTQSEIHQLSNGHFLVLARDSGFGRGEEETESKYRHVDIMSIDRATDIASGEHDRVNGSIASDKGVLDHNLTNATYCAFLDFNIESELRKFGLHNGGQQDDLPLNEKWESLSLVPIDQVDSNGNPEYFLFSFSDNDFKTQDEL</sequence>
<evidence type="ECO:0000259" key="1">
    <source>
        <dbReference type="Pfam" id="PF13449"/>
    </source>
</evidence>
<keyword evidence="3" id="KW-1185">Reference proteome</keyword>